<keyword evidence="7" id="KW-1185">Reference proteome</keyword>
<dbReference type="OrthoDB" id="5954793at2759"/>
<dbReference type="EMBL" id="KN832979">
    <property type="protein sequence ID" value="KIM87621.1"/>
    <property type="molecule type" value="Genomic_DNA"/>
</dbReference>
<protein>
    <recommendedName>
        <fullName evidence="4">25S rRNA adenine-N(1) methyltransferase</fullName>
        <ecNumber evidence="4">2.1.1.-</ecNumber>
    </recommendedName>
</protein>
<comment type="similarity">
    <text evidence="4">Belongs to the BMT2 family.</text>
</comment>
<dbReference type="HAMAP" id="MF_03044">
    <property type="entry name" value="BMT2"/>
    <property type="match status" value="1"/>
</dbReference>
<organism evidence="6 7">
    <name type="scientific">Piloderma croceum (strain F 1598)</name>
    <dbReference type="NCBI Taxonomy" id="765440"/>
    <lineage>
        <taxon>Eukaryota</taxon>
        <taxon>Fungi</taxon>
        <taxon>Dikarya</taxon>
        <taxon>Basidiomycota</taxon>
        <taxon>Agaricomycotina</taxon>
        <taxon>Agaricomycetes</taxon>
        <taxon>Agaricomycetidae</taxon>
        <taxon>Atheliales</taxon>
        <taxon>Atheliaceae</taxon>
        <taxon>Piloderma</taxon>
    </lineage>
</organism>
<comment type="subcellular location">
    <subcellularLocation>
        <location evidence="4">Nucleus</location>
        <location evidence="4">Nucleolus</location>
    </subcellularLocation>
</comment>
<name>A0A0C3GAH7_PILCF</name>
<gene>
    <name evidence="6" type="ORF">PILCRDRAFT_773094</name>
</gene>
<reference evidence="6 7" key="1">
    <citation type="submission" date="2014-04" db="EMBL/GenBank/DDBJ databases">
        <authorList>
            <consortium name="DOE Joint Genome Institute"/>
            <person name="Kuo A."/>
            <person name="Tarkka M."/>
            <person name="Buscot F."/>
            <person name="Kohler A."/>
            <person name="Nagy L.G."/>
            <person name="Floudas D."/>
            <person name="Copeland A."/>
            <person name="Barry K.W."/>
            <person name="Cichocki N."/>
            <person name="Veneault-Fourrey C."/>
            <person name="LaButti K."/>
            <person name="Lindquist E.A."/>
            <person name="Lipzen A."/>
            <person name="Lundell T."/>
            <person name="Morin E."/>
            <person name="Murat C."/>
            <person name="Sun H."/>
            <person name="Tunlid A."/>
            <person name="Henrissat B."/>
            <person name="Grigoriev I.V."/>
            <person name="Hibbett D.S."/>
            <person name="Martin F."/>
            <person name="Nordberg H.P."/>
            <person name="Cantor M.N."/>
            <person name="Hua S.X."/>
        </authorList>
    </citation>
    <scope>NUCLEOTIDE SEQUENCE [LARGE SCALE GENOMIC DNA]</scope>
    <source>
        <strain evidence="6 7">F 1598</strain>
    </source>
</reference>
<evidence type="ECO:0000256" key="5">
    <source>
        <dbReference type="SAM" id="MobiDB-lite"/>
    </source>
</evidence>
<dbReference type="AlphaFoldDB" id="A0A0C3GAH7"/>
<dbReference type="EC" id="2.1.1.-" evidence="4"/>
<evidence type="ECO:0000313" key="7">
    <source>
        <dbReference type="Proteomes" id="UP000054166"/>
    </source>
</evidence>
<feature type="binding site" evidence="4">
    <location>
        <position position="117"/>
    </location>
    <ligand>
        <name>S-adenosyl-L-methionine</name>
        <dbReference type="ChEBI" id="CHEBI:59789"/>
    </ligand>
</feature>
<dbReference type="PANTHER" id="PTHR21008">
    <property type="entry name" value="S-ADENOSYLMETHIONINE SENSOR UPSTREAM OF MTORC1-RELATED"/>
    <property type="match status" value="1"/>
</dbReference>
<dbReference type="STRING" id="765440.A0A0C3GAH7"/>
<keyword evidence="3 4" id="KW-0949">S-adenosyl-L-methionine</keyword>
<reference evidence="7" key="2">
    <citation type="submission" date="2015-01" db="EMBL/GenBank/DDBJ databases">
        <title>Evolutionary Origins and Diversification of the Mycorrhizal Mutualists.</title>
        <authorList>
            <consortium name="DOE Joint Genome Institute"/>
            <consortium name="Mycorrhizal Genomics Consortium"/>
            <person name="Kohler A."/>
            <person name="Kuo A."/>
            <person name="Nagy L.G."/>
            <person name="Floudas D."/>
            <person name="Copeland A."/>
            <person name="Barry K.W."/>
            <person name="Cichocki N."/>
            <person name="Veneault-Fourrey C."/>
            <person name="LaButti K."/>
            <person name="Lindquist E.A."/>
            <person name="Lipzen A."/>
            <person name="Lundell T."/>
            <person name="Morin E."/>
            <person name="Murat C."/>
            <person name="Riley R."/>
            <person name="Ohm R."/>
            <person name="Sun H."/>
            <person name="Tunlid A."/>
            <person name="Henrissat B."/>
            <person name="Grigoriev I.V."/>
            <person name="Hibbett D.S."/>
            <person name="Martin F."/>
        </authorList>
    </citation>
    <scope>NUCLEOTIDE SEQUENCE [LARGE SCALE GENOMIC DNA]</scope>
    <source>
        <strain evidence="7">F 1598</strain>
    </source>
</reference>
<dbReference type="InterPro" id="IPR021867">
    <property type="entry name" value="Bmt2/SAMTOR"/>
</dbReference>
<proteinExistence type="inferred from homology"/>
<keyword evidence="4" id="KW-0539">Nucleus</keyword>
<dbReference type="FunCoup" id="A0A0C3GAH7">
    <property type="interactions" value="62"/>
</dbReference>
<dbReference type="InParanoid" id="A0A0C3GAH7"/>
<dbReference type="GO" id="GO:0016433">
    <property type="term" value="F:rRNA (adenine) methyltransferase activity"/>
    <property type="evidence" value="ECO:0007669"/>
    <property type="project" value="UniProtKB-UniRule"/>
</dbReference>
<keyword evidence="1 4" id="KW-0489">Methyltransferase</keyword>
<sequence length="275" mass="31213">MPKTRRRKIPITRSSEIGQASSSSSFSSRALIRGFHVLLKKQAQLRGLPHNEENVKALNNIDLEIEELGGLAAYQRMSSIGQGDDRGGGSEKVLISWLREMGMSCQSSKKLKLLEVGALKHNNFGSCASWIDVTPMDLRSRHPAILEQDFLLMDSETQHCAKWDIISLSLVVNFVPESKDRGRMLRMAHEMLSSEGLLFLVLPLPCIENSRYLTSQHLSSLMNAIGFIQMRERWKKHGKMAYWLYQKADRGEVVEAFQKKIILRTGNRNNFSILL</sequence>
<evidence type="ECO:0000313" key="6">
    <source>
        <dbReference type="EMBL" id="KIM87621.1"/>
    </source>
</evidence>
<dbReference type="Proteomes" id="UP000054166">
    <property type="component" value="Unassembled WGS sequence"/>
</dbReference>
<dbReference type="HOGENOM" id="CLU_041583_1_0_1"/>
<evidence type="ECO:0000256" key="3">
    <source>
        <dbReference type="ARBA" id="ARBA00022691"/>
    </source>
</evidence>
<feature type="binding site" evidence="4">
    <location>
        <position position="137"/>
    </location>
    <ligand>
        <name>S-adenosyl-L-methionine</name>
        <dbReference type="ChEBI" id="CHEBI:59789"/>
    </ligand>
</feature>
<feature type="region of interest" description="Disordered" evidence="5">
    <location>
        <begin position="1"/>
        <end position="21"/>
    </location>
</feature>
<comment type="function">
    <text evidence="4">S-adenosyl-L-methionine-dependent methyltransferase that specifically methylates the N(1) position of an adenine present in helix 65 in 25S rRNA.</text>
</comment>
<accession>A0A0C3GAH7</accession>
<dbReference type="GO" id="GO:0005730">
    <property type="term" value="C:nucleolus"/>
    <property type="evidence" value="ECO:0007669"/>
    <property type="project" value="UniProtKB-SubCell"/>
</dbReference>
<keyword evidence="2 4" id="KW-0808">Transferase</keyword>
<evidence type="ECO:0000256" key="4">
    <source>
        <dbReference type="HAMAP-Rule" id="MF_03044"/>
    </source>
</evidence>
<feature type="compositionally biased region" description="Basic residues" evidence="5">
    <location>
        <begin position="1"/>
        <end position="10"/>
    </location>
</feature>
<dbReference type="PANTHER" id="PTHR21008:SF1">
    <property type="entry name" value="25S RRNA (ADENINE(2142)-N(1))-METHYLTRANSFERASE"/>
    <property type="match status" value="1"/>
</dbReference>
<evidence type="ECO:0000256" key="1">
    <source>
        <dbReference type="ARBA" id="ARBA00022603"/>
    </source>
</evidence>
<dbReference type="Pfam" id="PF11968">
    <property type="entry name" value="Bmt2"/>
    <property type="match status" value="1"/>
</dbReference>
<evidence type="ECO:0000256" key="2">
    <source>
        <dbReference type="ARBA" id="ARBA00022679"/>
    </source>
</evidence>